<feature type="non-terminal residue" evidence="2">
    <location>
        <position position="1"/>
    </location>
</feature>
<dbReference type="AlphaFoldDB" id="A0AAD3DWT9"/>
<proteinExistence type="predicted"/>
<dbReference type="EMBL" id="BMAR01000022">
    <property type="protein sequence ID" value="GFR48147.1"/>
    <property type="molecule type" value="Genomic_DNA"/>
</dbReference>
<name>A0AAD3DWT9_9CHLO</name>
<accession>A0AAD3DWT9</accession>
<feature type="region of interest" description="Disordered" evidence="1">
    <location>
        <begin position="103"/>
        <end position="123"/>
    </location>
</feature>
<feature type="non-terminal residue" evidence="2">
    <location>
        <position position="384"/>
    </location>
</feature>
<feature type="region of interest" description="Disordered" evidence="1">
    <location>
        <begin position="312"/>
        <end position="384"/>
    </location>
</feature>
<feature type="compositionally biased region" description="Low complexity" evidence="1">
    <location>
        <begin position="347"/>
        <end position="376"/>
    </location>
</feature>
<reference evidence="2 3" key="1">
    <citation type="journal article" date="2021" name="Sci. Rep.">
        <title>Genome sequencing of the multicellular alga Astrephomene provides insights into convergent evolution of germ-soma differentiation.</title>
        <authorList>
            <person name="Yamashita S."/>
            <person name="Yamamoto K."/>
            <person name="Matsuzaki R."/>
            <person name="Suzuki S."/>
            <person name="Yamaguchi H."/>
            <person name="Hirooka S."/>
            <person name="Minakuchi Y."/>
            <person name="Miyagishima S."/>
            <person name="Kawachi M."/>
            <person name="Toyoda A."/>
            <person name="Nozaki H."/>
        </authorList>
    </citation>
    <scope>NUCLEOTIDE SEQUENCE [LARGE SCALE GENOMIC DNA]</scope>
    <source>
        <strain evidence="2 3">NIES-4017</strain>
    </source>
</reference>
<organism evidence="2 3">
    <name type="scientific">Astrephomene gubernaculifera</name>
    <dbReference type="NCBI Taxonomy" id="47775"/>
    <lineage>
        <taxon>Eukaryota</taxon>
        <taxon>Viridiplantae</taxon>
        <taxon>Chlorophyta</taxon>
        <taxon>core chlorophytes</taxon>
        <taxon>Chlorophyceae</taxon>
        <taxon>CS clade</taxon>
        <taxon>Chlamydomonadales</taxon>
        <taxon>Astrephomenaceae</taxon>
        <taxon>Astrephomene</taxon>
    </lineage>
</organism>
<evidence type="ECO:0000313" key="2">
    <source>
        <dbReference type="EMBL" id="GFR48147.1"/>
    </source>
</evidence>
<keyword evidence="3" id="KW-1185">Reference proteome</keyword>
<evidence type="ECO:0000256" key="1">
    <source>
        <dbReference type="SAM" id="MobiDB-lite"/>
    </source>
</evidence>
<dbReference type="Proteomes" id="UP001054857">
    <property type="component" value="Unassembled WGS sequence"/>
</dbReference>
<evidence type="ECO:0000313" key="3">
    <source>
        <dbReference type="Proteomes" id="UP001054857"/>
    </source>
</evidence>
<sequence length="384" mass="36358">ALASGAGPAGSVWSRCNGGGGGGGGIGSCGGMGGATHYGNGTGGGHGGSSSNPFLSPKAAPCNPFLADLAYNSPQRHYRPSGAGAHYATGPSVEARNPFLDSDSDSVEGPYPAMGNQEHAHGGGGSVGGGDINPFRSPVAAAAAVIRPFRSPLTNPFLTPVVENAEGSGGGGGSAGVSNGGVTTAGGGGGIAASGGIGRAAEGAAVAAEAGGNNGDAGAAAGGAYGASGGLEGRTLATRVLTRGGLEGPLASDAISIGGDGSTVYDNVLYDSSLHGSGGGGSITSCSTADECDLVTDVDMRLVDLMLEGMGPAADAQSGHESGRRVQLSPPPTAPPSGRSAARVLFSGSNGKDGNKSNSGSSSSSSRGVGAASAAGTTGLQRNS</sequence>
<comment type="caution">
    <text evidence="2">The sequence shown here is derived from an EMBL/GenBank/DDBJ whole genome shotgun (WGS) entry which is preliminary data.</text>
</comment>
<protein>
    <submittedName>
        <fullName evidence="2">Uncharacterized protein</fullName>
    </submittedName>
</protein>
<gene>
    <name evidence="2" type="ORF">Agub_g9979</name>
</gene>